<dbReference type="PROSITE" id="PS50943">
    <property type="entry name" value="HTH_CROC1"/>
    <property type="match status" value="1"/>
</dbReference>
<dbReference type="EMBL" id="JAESVD010000001">
    <property type="protein sequence ID" value="MBL4911544.1"/>
    <property type="molecule type" value="Genomic_DNA"/>
</dbReference>
<evidence type="ECO:0000259" key="1">
    <source>
        <dbReference type="PROSITE" id="PS50943"/>
    </source>
</evidence>
<dbReference type="Pfam" id="PF01381">
    <property type="entry name" value="HTH_3"/>
    <property type="match status" value="1"/>
</dbReference>
<dbReference type="InterPro" id="IPR010982">
    <property type="entry name" value="Lambda_DNA-bd_dom_sf"/>
</dbReference>
<dbReference type="InterPro" id="IPR001387">
    <property type="entry name" value="Cro/C1-type_HTH"/>
</dbReference>
<organism evidence="2 3">
    <name type="scientific">Shewanella schlegeliana</name>
    <dbReference type="NCBI Taxonomy" id="190308"/>
    <lineage>
        <taxon>Bacteria</taxon>
        <taxon>Pseudomonadati</taxon>
        <taxon>Pseudomonadota</taxon>
        <taxon>Gammaproteobacteria</taxon>
        <taxon>Alteromonadales</taxon>
        <taxon>Shewanellaceae</taxon>
        <taxon>Shewanella</taxon>
    </lineage>
</organism>
<dbReference type="SMART" id="SM00530">
    <property type="entry name" value="HTH_XRE"/>
    <property type="match status" value="1"/>
</dbReference>
<dbReference type="SUPFAM" id="SSF47413">
    <property type="entry name" value="lambda repressor-like DNA-binding domains"/>
    <property type="match status" value="1"/>
</dbReference>
<dbReference type="CDD" id="cd00093">
    <property type="entry name" value="HTH_XRE"/>
    <property type="match status" value="1"/>
</dbReference>
<name>A0ABS1ST03_9GAMM</name>
<comment type="caution">
    <text evidence="2">The sequence shown here is derived from an EMBL/GenBank/DDBJ whole genome shotgun (WGS) entry which is preliminary data.</text>
</comment>
<dbReference type="RefSeq" id="WP_041416154.1">
    <property type="nucleotide sequence ID" value="NZ_BPEX01000029.1"/>
</dbReference>
<protein>
    <submittedName>
        <fullName evidence="2">Helix-turn-helix transcriptional regulator</fullName>
    </submittedName>
</protein>
<evidence type="ECO:0000313" key="3">
    <source>
        <dbReference type="Proteomes" id="UP000604898"/>
    </source>
</evidence>
<keyword evidence="3" id="KW-1185">Reference proteome</keyword>
<evidence type="ECO:0000313" key="2">
    <source>
        <dbReference type="EMBL" id="MBL4911544.1"/>
    </source>
</evidence>
<gene>
    <name evidence="2" type="ORF">JMA39_00005</name>
</gene>
<proteinExistence type="predicted"/>
<accession>A0ABS1ST03</accession>
<reference evidence="2 3" key="1">
    <citation type="submission" date="2021-01" db="EMBL/GenBank/DDBJ databases">
        <title>Genome sequence of Shewanella schlegeliana JCM 11561.</title>
        <authorList>
            <person name="Zhang H."/>
            <person name="Li C."/>
        </authorList>
    </citation>
    <scope>NUCLEOTIDE SEQUENCE [LARGE SCALE GENOMIC DNA]</scope>
    <source>
        <strain evidence="2 3">JCM 11561</strain>
    </source>
</reference>
<feature type="domain" description="HTH cro/C1-type" evidence="1">
    <location>
        <begin position="15"/>
        <end position="69"/>
    </location>
</feature>
<dbReference type="Gene3D" id="1.10.260.40">
    <property type="entry name" value="lambda repressor-like DNA-binding domains"/>
    <property type="match status" value="1"/>
</dbReference>
<dbReference type="Proteomes" id="UP000604898">
    <property type="component" value="Unassembled WGS sequence"/>
</dbReference>
<sequence length="119" mass="12678">MDNLTTYSAVLGSIIASRRKALIKEQAEIAAQLGISQASYSRLESGKSSMSTDQIFLTCNALQISPSELFMHVEKSIDSLKSNGYRVIAQTRGSLESDTGKIVVGAALGALLVGILSKR</sequence>